<keyword evidence="3" id="KW-1185">Reference proteome</keyword>
<evidence type="ECO:0000313" key="3">
    <source>
        <dbReference type="Proteomes" id="UP000198724"/>
    </source>
</evidence>
<keyword evidence="1" id="KW-0472">Membrane</keyword>
<name>A0A1I2MG35_9BACT</name>
<keyword evidence="1" id="KW-0812">Transmembrane</keyword>
<feature type="transmembrane region" description="Helical" evidence="1">
    <location>
        <begin position="17"/>
        <end position="37"/>
    </location>
</feature>
<dbReference type="AlphaFoldDB" id="A0A1I2MG35"/>
<reference evidence="3" key="1">
    <citation type="submission" date="2016-10" db="EMBL/GenBank/DDBJ databases">
        <authorList>
            <person name="Varghese N."/>
            <person name="Submissions S."/>
        </authorList>
    </citation>
    <scope>NUCLEOTIDE SEQUENCE [LARGE SCALE GENOMIC DNA]</scope>
    <source>
        <strain evidence="3">LP51</strain>
    </source>
</reference>
<evidence type="ECO:0000256" key="1">
    <source>
        <dbReference type="SAM" id="Phobius"/>
    </source>
</evidence>
<proteinExistence type="predicted"/>
<sequence>MLVGNTTIEGYPAVNDGFIIISAVLFFSIFIAYNHYLYNYLPRKVELNYNLVIINAFLSIATTIAIAILTESNEVKFTGIYALPGL</sequence>
<gene>
    <name evidence="2" type="ORF">SAMN05421739_101241</name>
</gene>
<evidence type="ECO:0000313" key="2">
    <source>
        <dbReference type="EMBL" id="SFF88487.1"/>
    </source>
</evidence>
<accession>A0A1I2MG35</accession>
<feature type="transmembrane region" description="Helical" evidence="1">
    <location>
        <begin position="49"/>
        <end position="69"/>
    </location>
</feature>
<protein>
    <submittedName>
        <fullName evidence="2">Uncharacterized protein</fullName>
    </submittedName>
</protein>
<dbReference type="EMBL" id="FOOT01000001">
    <property type="protein sequence ID" value="SFF88487.1"/>
    <property type="molecule type" value="Genomic_DNA"/>
</dbReference>
<organism evidence="2 3">
    <name type="scientific">Pontibacter chinhatensis</name>
    <dbReference type="NCBI Taxonomy" id="1436961"/>
    <lineage>
        <taxon>Bacteria</taxon>
        <taxon>Pseudomonadati</taxon>
        <taxon>Bacteroidota</taxon>
        <taxon>Cytophagia</taxon>
        <taxon>Cytophagales</taxon>
        <taxon>Hymenobacteraceae</taxon>
        <taxon>Pontibacter</taxon>
    </lineage>
</organism>
<keyword evidence="1" id="KW-1133">Transmembrane helix</keyword>
<dbReference type="Proteomes" id="UP000198724">
    <property type="component" value="Unassembled WGS sequence"/>
</dbReference>